<dbReference type="PROSITE" id="PS50198">
    <property type="entry name" value="PPIC_PPIASE_2"/>
    <property type="match status" value="2"/>
</dbReference>
<evidence type="ECO:0000256" key="3">
    <source>
        <dbReference type="ARBA" id="ARBA00022764"/>
    </source>
</evidence>
<keyword evidence="3 7" id="KW-0574">Periplasm</keyword>
<dbReference type="InterPro" id="IPR000297">
    <property type="entry name" value="PPIase_PpiC"/>
</dbReference>
<evidence type="ECO:0000313" key="9">
    <source>
        <dbReference type="EMBL" id="MBW7570999.1"/>
    </source>
</evidence>
<proteinExistence type="inferred from homology"/>
<comment type="catalytic activity">
    <reaction evidence="7">
        <text>[protein]-peptidylproline (omega=180) = [protein]-peptidylproline (omega=0)</text>
        <dbReference type="Rhea" id="RHEA:16237"/>
        <dbReference type="Rhea" id="RHEA-COMP:10747"/>
        <dbReference type="Rhea" id="RHEA-COMP:10748"/>
        <dbReference type="ChEBI" id="CHEBI:83833"/>
        <dbReference type="ChEBI" id="CHEBI:83834"/>
        <dbReference type="EC" id="5.2.1.8"/>
    </reaction>
</comment>
<keyword evidence="5 7" id="KW-0143">Chaperone</keyword>
<evidence type="ECO:0000256" key="4">
    <source>
        <dbReference type="ARBA" id="ARBA00023110"/>
    </source>
</evidence>
<protein>
    <recommendedName>
        <fullName evidence="7">Chaperone SurA</fullName>
    </recommendedName>
    <alternativeName>
        <fullName evidence="7">Peptidyl-prolyl cis-trans isomerase SurA</fullName>
        <shortName evidence="7">PPIase SurA</shortName>
        <ecNumber evidence="7">5.2.1.8</ecNumber>
    </alternativeName>
    <alternativeName>
        <fullName evidence="7">Rotamase SurA</fullName>
    </alternativeName>
</protein>
<comment type="function">
    <text evidence="7">Chaperone involved in the correct folding and assembly of outer membrane proteins. Recognizes specific patterns of aromatic residues and the orientation of their side chains, which are found more frequently in integral outer membrane proteins. May act in both early periplasmic and late outer membrane-associated steps of protein maturation.</text>
</comment>
<dbReference type="Pfam" id="PF13616">
    <property type="entry name" value="Rotamase_3"/>
    <property type="match status" value="1"/>
</dbReference>
<dbReference type="Gene3D" id="3.10.50.40">
    <property type="match status" value="2"/>
</dbReference>
<evidence type="ECO:0000256" key="6">
    <source>
        <dbReference type="ARBA" id="ARBA00023235"/>
    </source>
</evidence>
<feature type="domain" description="PpiC" evidence="8">
    <location>
        <begin position="181"/>
        <end position="279"/>
    </location>
</feature>
<dbReference type="PANTHER" id="PTHR47637:SF1">
    <property type="entry name" value="CHAPERONE SURA"/>
    <property type="match status" value="1"/>
</dbReference>
<comment type="domain">
    <text evidence="7">The PPIase activity resides only in the second parvulin domain. The N-terminal region and the C-terminal tail are necessary and sufficient for the chaperone activity of SurA. The PPIase activity is dispensable for SurA to function as a chaperone. The N-terminal region and the C-terminal tail are also required for porin recognition.</text>
</comment>
<keyword evidence="10" id="KW-1185">Reference proteome</keyword>
<dbReference type="HAMAP" id="MF_01183">
    <property type="entry name" value="Chaperone_SurA"/>
    <property type="match status" value="1"/>
</dbReference>
<dbReference type="SUPFAM" id="SSF109998">
    <property type="entry name" value="Triger factor/SurA peptide-binding domain-like"/>
    <property type="match status" value="1"/>
</dbReference>
<organism evidence="9 10">
    <name type="scientific">Succinivibrio faecicola</name>
    <dbReference type="NCBI Taxonomy" id="2820300"/>
    <lineage>
        <taxon>Bacteria</taxon>
        <taxon>Pseudomonadati</taxon>
        <taxon>Pseudomonadota</taxon>
        <taxon>Gammaproteobacteria</taxon>
        <taxon>Aeromonadales</taxon>
        <taxon>Succinivibrionaceae</taxon>
        <taxon>Succinivibrio</taxon>
    </lineage>
</organism>
<keyword evidence="1 7" id="KW-0732">Signal</keyword>
<dbReference type="EC" id="5.2.1.8" evidence="7"/>
<accession>A0ABS7DI69</accession>
<dbReference type="RefSeq" id="WP_219938223.1">
    <property type="nucleotide sequence ID" value="NZ_JAGFNY010000042.1"/>
</dbReference>
<keyword evidence="6 7" id="KW-0413">Isomerase</keyword>
<evidence type="ECO:0000313" key="10">
    <source>
        <dbReference type="Proteomes" id="UP000731465"/>
    </source>
</evidence>
<dbReference type="PANTHER" id="PTHR47637">
    <property type="entry name" value="CHAPERONE SURA"/>
    <property type="match status" value="1"/>
</dbReference>
<dbReference type="InterPro" id="IPR046357">
    <property type="entry name" value="PPIase_dom_sf"/>
</dbReference>
<evidence type="ECO:0000259" key="8">
    <source>
        <dbReference type="PROSITE" id="PS50198"/>
    </source>
</evidence>
<evidence type="ECO:0000256" key="5">
    <source>
        <dbReference type="ARBA" id="ARBA00023186"/>
    </source>
</evidence>
<name>A0ABS7DI69_9GAMM</name>
<sequence precursor="true">MIKNNKIIKSLTVALALASYALGSAKAVENTDTQNQVLDSTAAVVNNAIITENELNDMVESIKEKYKNHGAHVDQIDIRRQALQALITRSIILQMAANGGMRITDMQLDSTLEQAALRSNTSVEQILKGYGNISTAAAREKFKEDYVINEVRRNSVAQRIHISPSEINSLAKALKSRGGVEPQYHIAQIIIPMSSNPSDNEYIRIQNEARKALKEAKAGVNFDEIAAKYAVNENNSDFGYIPESSVPLPFLPAVVSAKPGDVVGPFRSAVGMHIIKVYDVSHSAARPIKTYDSAHILIKTSIIFSDEAAVAKLKSILDDIKAGKISFEDAAKKYSEDPGSAVNGGNLGYATAQTYDPGFAKGLESLKVGQIGGPFKSSFGWHLIYLKNTKIDRESLDVFKQKAQDLLFDREYQEALLSWERSIRELAYIHILDPILLKAGVSLENDPSLKNQTLEIHDDQNSQELSKDAKFVD</sequence>
<dbReference type="PROSITE" id="PS01096">
    <property type="entry name" value="PPIC_PPIASE_1"/>
    <property type="match status" value="1"/>
</dbReference>
<feature type="domain" description="PpiC" evidence="8">
    <location>
        <begin position="288"/>
        <end position="388"/>
    </location>
</feature>
<evidence type="ECO:0000256" key="1">
    <source>
        <dbReference type="ARBA" id="ARBA00022729"/>
    </source>
</evidence>
<dbReference type="InterPro" id="IPR023058">
    <property type="entry name" value="PPIase_PpiC_CS"/>
</dbReference>
<dbReference type="Pfam" id="PF09312">
    <property type="entry name" value="SurA_N"/>
    <property type="match status" value="1"/>
</dbReference>
<comment type="caution">
    <text evidence="9">The sequence shown here is derived from an EMBL/GenBank/DDBJ whole genome shotgun (WGS) entry which is preliminary data.</text>
</comment>
<dbReference type="InterPro" id="IPR023034">
    <property type="entry name" value="PPIase_SurA"/>
</dbReference>
<keyword evidence="4 7" id="KW-0697">Rotamase</keyword>
<dbReference type="InterPro" id="IPR015391">
    <property type="entry name" value="SurA_N"/>
</dbReference>
<feature type="signal peptide" evidence="7">
    <location>
        <begin position="1"/>
        <end position="27"/>
    </location>
</feature>
<dbReference type="GO" id="GO:0016853">
    <property type="term" value="F:isomerase activity"/>
    <property type="evidence" value="ECO:0007669"/>
    <property type="project" value="UniProtKB-KW"/>
</dbReference>
<evidence type="ECO:0000256" key="2">
    <source>
        <dbReference type="ARBA" id="ARBA00022737"/>
    </source>
</evidence>
<gene>
    <name evidence="7" type="primary">surA</name>
    <name evidence="9" type="ORF">J5V48_08845</name>
</gene>
<reference evidence="9 10" key="1">
    <citation type="submission" date="2021-03" db="EMBL/GenBank/DDBJ databases">
        <title>Succinivibrio sp. nov. isolated from feces of cow.</title>
        <authorList>
            <person name="Choi J.-Y."/>
        </authorList>
    </citation>
    <scope>NUCLEOTIDE SEQUENCE [LARGE SCALE GENOMIC DNA]</scope>
    <source>
        <strain evidence="9 10">AGMB01872</strain>
    </source>
</reference>
<dbReference type="Gene3D" id="1.10.4030.10">
    <property type="entry name" value="Porin chaperone SurA, peptide-binding domain"/>
    <property type="match status" value="1"/>
</dbReference>
<feature type="chain" id="PRO_5044943568" description="Chaperone SurA" evidence="7">
    <location>
        <begin position="28"/>
        <end position="473"/>
    </location>
</feature>
<comment type="subcellular location">
    <subcellularLocation>
        <location evidence="7">Periplasm</location>
    </subcellularLocation>
    <text evidence="7">Is capable of associating with the outer membrane.</text>
</comment>
<dbReference type="InterPro" id="IPR027304">
    <property type="entry name" value="Trigger_fact/SurA_dom_sf"/>
</dbReference>
<evidence type="ECO:0000256" key="7">
    <source>
        <dbReference type="HAMAP-Rule" id="MF_01183"/>
    </source>
</evidence>
<dbReference type="InterPro" id="IPR050280">
    <property type="entry name" value="OMP_Chaperone_SurA"/>
</dbReference>
<keyword evidence="2 7" id="KW-0677">Repeat</keyword>
<dbReference type="EMBL" id="JAGFNY010000042">
    <property type="protein sequence ID" value="MBW7570999.1"/>
    <property type="molecule type" value="Genomic_DNA"/>
</dbReference>
<dbReference type="Proteomes" id="UP000731465">
    <property type="component" value="Unassembled WGS sequence"/>
</dbReference>
<dbReference type="Pfam" id="PF00639">
    <property type="entry name" value="Rotamase"/>
    <property type="match status" value="1"/>
</dbReference>
<dbReference type="SUPFAM" id="SSF54534">
    <property type="entry name" value="FKBP-like"/>
    <property type="match status" value="2"/>
</dbReference>